<keyword evidence="2" id="KW-1185">Reference proteome</keyword>
<evidence type="ECO:0000313" key="1">
    <source>
        <dbReference type="EMBL" id="KAH7664325.1"/>
    </source>
</evidence>
<comment type="caution">
    <text evidence="1">The sequence shown here is derived from an EMBL/GenBank/DDBJ whole genome shotgun (WGS) entry which is preliminary data.</text>
</comment>
<name>A0ACB7UU83_DIOAL</name>
<sequence length="184" mass="20155">MSNKSMNNANHLLLLLVLFALTLVSQGHAQYHWGKEKVTNLHFYYQEKLTGDNTTIVLSGRPNDNASANFLTFGAVSVIDAHLTEGEDPNSALIGHAQGLSVSVGQEQLMLFFAADFGFTAGEFNGSSISILSRNPLLETDRELAVVGGRGMFRMARGFAFLHAVNVTADITKIEYNVTVFHYE</sequence>
<protein>
    <submittedName>
        <fullName evidence="1">Dirigent protein</fullName>
    </submittedName>
</protein>
<proteinExistence type="predicted"/>
<gene>
    <name evidence="1" type="ORF">IHE45_14G114300</name>
</gene>
<dbReference type="Proteomes" id="UP000827976">
    <property type="component" value="Chromosome 14"/>
</dbReference>
<organism evidence="1 2">
    <name type="scientific">Dioscorea alata</name>
    <name type="common">Purple yam</name>
    <dbReference type="NCBI Taxonomy" id="55571"/>
    <lineage>
        <taxon>Eukaryota</taxon>
        <taxon>Viridiplantae</taxon>
        <taxon>Streptophyta</taxon>
        <taxon>Embryophyta</taxon>
        <taxon>Tracheophyta</taxon>
        <taxon>Spermatophyta</taxon>
        <taxon>Magnoliopsida</taxon>
        <taxon>Liliopsida</taxon>
        <taxon>Dioscoreales</taxon>
        <taxon>Dioscoreaceae</taxon>
        <taxon>Dioscorea</taxon>
    </lineage>
</organism>
<dbReference type="EMBL" id="CM037024">
    <property type="protein sequence ID" value="KAH7664325.1"/>
    <property type="molecule type" value="Genomic_DNA"/>
</dbReference>
<reference evidence="2" key="1">
    <citation type="journal article" date="2022" name="Nat. Commun.">
        <title>Chromosome evolution and the genetic basis of agronomically important traits in greater yam.</title>
        <authorList>
            <person name="Bredeson J.V."/>
            <person name="Lyons J.B."/>
            <person name="Oniyinde I.O."/>
            <person name="Okereke N.R."/>
            <person name="Kolade O."/>
            <person name="Nnabue I."/>
            <person name="Nwadili C.O."/>
            <person name="Hribova E."/>
            <person name="Parker M."/>
            <person name="Nwogha J."/>
            <person name="Shu S."/>
            <person name="Carlson J."/>
            <person name="Kariba R."/>
            <person name="Muthemba S."/>
            <person name="Knop K."/>
            <person name="Barton G.J."/>
            <person name="Sherwood A.V."/>
            <person name="Lopez-Montes A."/>
            <person name="Asiedu R."/>
            <person name="Jamnadass R."/>
            <person name="Muchugi A."/>
            <person name="Goodstein D."/>
            <person name="Egesi C.N."/>
            <person name="Featherston J."/>
            <person name="Asfaw A."/>
            <person name="Simpson G.G."/>
            <person name="Dolezel J."/>
            <person name="Hendre P.S."/>
            <person name="Van Deynze A."/>
            <person name="Kumar P.L."/>
            <person name="Obidiegwu J.E."/>
            <person name="Bhattacharjee R."/>
            <person name="Rokhsar D.S."/>
        </authorList>
    </citation>
    <scope>NUCLEOTIDE SEQUENCE [LARGE SCALE GENOMIC DNA]</scope>
    <source>
        <strain evidence="2">cv. TDa95/00328</strain>
    </source>
</reference>
<accession>A0ACB7UU83</accession>
<evidence type="ECO:0000313" key="2">
    <source>
        <dbReference type="Proteomes" id="UP000827976"/>
    </source>
</evidence>